<evidence type="ECO:0000313" key="1">
    <source>
        <dbReference type="EMBL" id="MFD1017628.1"/>
    </source>
</evidence>
<accession>A0ABW3KXL5</accession>
<evidence type="ECO:0000313" key="2">
    <source>
        <dbReference type="Proteomes" id="UP001596990"/>
    </source>
</evidence>
<dbReference type="EMBL" id="JBHTKL010000001">
    <property type="protein sequence ID" value="MFD1017628.1"/>
    <property type="molecule type" value="Genomic_DNA"/>
</dbReference>
<sequence>MERNNRLCRICGEKMPSTPFMSCSACLQDGEKVRAYIVKHPFKTPEEIADATEVSIETIKKLVERGTMTRFQLKNMDRVM</sequence>
<dbReference type="RefSeq" id="WP_386055514.1">
    <property type="nucleotide sequence ID" value="NZ_JBHTKL010000001.1"/>
</dbReference>
<evidence type="ECO:0008006" key="3">
    <source>
        <dbReference type="Google" id="ProtNLM"/>
    </source>
</evidence>
<protein>
    <recommendedName>
        <fullName evidence="3">MerR family transcriptional regulator</fullName>
    </recommendedName>
</protein>
<proteinExistence type="predicted"/>
<gene>
    <name evidence="1" type="ORF">ACFQ2J_00340</name>
</gene>
<reference evidence="2" key="1">
    <citation type="journal article" date="2019" name="Int. J. Syst. Evol. Microbiol.">
        <title>The Global Catalogue of Microorganisms (GCM) 10K type strain sequencing project: providing services to taxonomists for standard genome sequencing and annotation.</title>
        <authorList>
            <consortium name="The Broad Institute Genomics Platform"/>
            <consortium name="The Broad Institute Genome Sequencing Center for Infectious Disease"/>
            <person name="Wu L."/>
            <person name="Ma J."/>
        </authorList>
    </citation>
    <scope>NUCLEOTIDE SEQUENCE [LARGE SCALE GENOMIC DNA]</scope>
    <source>
        <strain evidence="2">CCUG 56607</strain>
    </source>
</reference>
<name>A0ABW3KXL5_9BACI</name>
<comment type="caution">
    <text evidence="1">The sequence shown here is derived from an EMBL/GenBank/DDBJ whole genome shotgun (WGS) entry which is preliminary data.</text>
</comment>
<keyword evidence="2" id="KW-1185">Reference proteome</keyword>
<organism evidence="1 2">
    <name type="scientific">Thalassobacillus hwangdonensis</name>
    <dbReference type="NCBI Taxonomy" id="546108"/>
    <lineage>
        <taxon>Bacteria</taxon>
        <taxon>Bacillati</taxon>
        <taxon>Bacillota</taxon>
        <taxon>Bacilli</taxon>
        <taxon>Bacillales</taxon>
        <taxon>Bacillaceae</taxon>
        <taxon>Thalassobacillus</taxon>
    </lineage>
</organism>
<dbReference type="Proteomes" id="UP001596990">
    <property type="component" value="Unassembled WGS sequence"/>
</dbReference>